<organism evidence="9 10">
    <name type="scientific">Sinorhizobium garamanticum</name>
    <dbReference type="NCBI Taxonomy" id="680247"/>
    <lineage>
        <taxon>Bacteria</taxon>
        <taxon>Pseudomonadati</taxon>
        <taxon>Pseudomonadota</taxon>
        <taxon>Alphaproteobacteria</taxon>
        <taxon>Hyphomicrobiales</taxon>
        <taxon>Rhizobiaceae</taxon>
        <taxon>Sinorhizobium/Ensifer group</taxon>
        <taxon>Sinorhizobium</taxon>
    </lineage>
</organism>
<evidence type="ECO:0000256" key="5">
    <source>
        <dbReference type="ARBA" id="ARBA00022741"/>
    </source>
</evidence>
<dbReference type="Proteomes" id="UP001229355">
    <property type="component" value="Plasmid unnamed"/>
</dbReference>
<evidence type="ECO:0000256" key="4">
    <source>
        <dbReference type="ARBA" id="ARBA00022475"/>
    </source>
</evidence>
<dbReference type="PANTHER" id="PTHR43166:SF35">
    <property type="entry name" value="L-CYSTINE IMPORT ATP-BINDING PROTEIN TCYN"/>
    <property type="match status" value="1"/>
</dbReference>
<dbReference type="InterPro" id="IPR050086">
    <property type="entry name" value="MetN_ABC_transporter-like"/>
</dbReference>
<dbReference type="PROSITE" id="PS00211">
    <property type="entry name" value="ABC_TRANSPORTER_1"/>
    <property type="match status" value="1"/>
</dbReference>
<dbReference type="InterPro" id="IPR003439">
    <property type="entry name" value="ABC_transporter-like_ATP-bd"/>
</dbReference>
<dbReference type="PIRSF" id="PIRSF039085">
    <property type="entry name" value="ABC_ATPase_HisP"/>
    <property type="match status" value="1"/>
</dbReference>
<keyword evidence="3" id="KW-0813">Transport</keyword>
<evidence type="ECO:0000256" key="7">
    <source>
        <dbReference type="ARBA" id="ARBA00023136"/>
    </source>
</evidence>
<feature type="domain" description="ABC transporter" evidence="8">
    <location>
        <begin position="19"/>
        <end position="262"/>
    </location>
</feature>
<keyword evidence="5" id="KW-0547">Nucleotide-binding</keyword>
<dbReference type="PANTHER" id="PTHR43166">
    <property type="entry name" value="AMINO ACID IMPORT ATP-BINDING PROTEIN"/>
    <property type="match status" value="1"/>
</dbReference>
<dbReference type="RefSeq" id="WP_280663601.1">
    <property type="nucleotide sequence ID" value="NZ_CP120375.1"/>
</dbReference>
<keyword evidence="9" id="KW-0614">Plasmid</keyword>
<gene>
    <name evidence="9" type="ORF">PZN02_005931</name>
</gene>
<accession>A0ABY8DL83</accession>
<protein>
    <submittedName>
        <fullName evidence="9">Amino acid ABC transporter ATP-binding protein</fullName>
    </submittedName>
</protein>
<keyword evidence="10" id="KW-1185">Reference proteome</keyword>
<evidence type="ECO:0000256" key="1">
    <source>
        <dbReference type="ARBA" id="ARBA00004202"/>
    </source>
</evidence>
<dbReference type="InterPro" id="IPR030679">
    <property type="entry name" value="ABC_ATPase_HisP-typ"/>
</dbReference>
<evidence type="ECO:0000313" key="9">
    <source>
        <dbReference type="EMBL" id="WEX91644.1"/>
    </source>
</evidence>
<dbReference type="EMBL" id="CP120375">
    <property type="protein sequence ID" value="WEX91644.1"/>
    <property type="molecule type" value="Genomic_DNA"/>
</dbReference>
<sequence length="267" mass="29582">MNQLQINNGKQSSEQEAVLRADKIEKRFADVHVLRGISLEARRGDVISLIGASGSGKSTFLRCLNFLEVPTSGSVLIRGETFQASDALSRSSASKHKLRRLRREVGMVFQSFNLWPHMTAAENVMEGPVRVLKEPPKAARARALDLLARVGLLERADYRPSQLSGGQQQRVAIARALAMNPDVLLFDEPTSALDPELVGEVLAVMTDLAKEGRTMLIVTHEIGFARDVSSKMIFLRKGLVEEEGPPRSLIESPKSEDLKMFLARMRH</sequence>
<proteinExistence type="inferred from homology"/>
<comment type="similarity">
    <text evidence="2">Belongs to the ABC transporter superfamily.</text>
</comment>
<evidence type="ECO:0000256" key="6">
    <source>
        <dbReference type="ARBA" id="ARBA00022840"/>
    </source>
</evidence>
<dbReference type="Gene3D" id="3.40.50.300">
    <property type="entry name" value="P-loop containing nucleotide triphosphate hydrolases"/>
    <property type="match status" value="1"/>
</dbReference>
<dbReference type="SMART" id="SM00382">
    <property type="entry name" value="AAA"/>
    <property type="match status" value="1"/>
</dbReference>
<dbReference type="GO" id="GO:0005524">
    <property type="term" value="F:ATP binding"/>
    <property type="evidence" value="ECO:0007669"/>
    <property type="project" value="UniProtKB-KW"/>
</dbReference>
<evidence type="ECO:0000256" key="2">
    <source>
        <dbReference type="ARBA" id="ARBA00005417"/>
    </source>
</evidence>
<name>A0ABY8DL83_9HYPH</name>
<keyword evidence="4" id="KW-1003">Cell membrane</keyword>
<dbReference type="InterPro" id="IPR017871">
    <property type="entry name" value="ABC_transporter-like_CS"/>
</dbReference>
<geneLocation type="plasmid" evidence="9 10">
    <name>unnamed</name>
</geneLocation>
<evidence type="ECO:0000313" key="10">
    <source>
        <dbReference type="Proteomes" id="UP001229355"/>
    </source>
</evidence>
<reference evidence="9 10" key="1">
    <citation type="submission" date="2023-03" db="EMBL/GenBank/DDBJ databases">
        <authorList>
            <person name="Kaur S."/>
            <person name="Espinosa-Saiz D."/>
            <person name="Velazquez E."/>
            <person name="Menendez E."/>
            <person name="diCenzo G.C."/>
        </authorList>
    </citation>
    <scope>NUCLEOTIDE SEQUENCE [LARGE SCALE GENOMIC DNA]</scope>
    <source>
        <strain evidence="9 10">LMG 24692</strain>
        <plasmid evidence="9 10">unnamed</plasmid>
    </source>
</reference>
<keyword evidence="7" id="KW-0472">Membrane</keyword>
<dbReference type="InterPro" id="IPR003593">
    <property type="entry name" value="AAA+_ATPase"/>
</dbReference>
<dbReference type="SUPFAM" id="SSF52540">
    <property type="entry name" value="P-loop containing nucleoside triphosphate hydrolases"/>
    <property type="match status" value="1"/>
</dbReference>
<comment type="subcellular location">
    <subcellularLocation>
        <location evidence="1">Cell membrane</location>
        <topology evidence="1">Peripheral membrane protein</topology>
    </subcellularLocation>
</comment>
<keyword evidence="6 9" id="KW-0067">ATP-binding</keyword>
<evidence type="ECO:0000259" key="8">
    <source>
        <dbReference type="PROSITE" id="PS50893"/>
    </source>
</evidence>
<dbReference type="InterPro" id="IPR027417">
    <property type="entry name" value="P-loop_NTPase"/>
</dbReference>
<dbReference type="CDD" id="cd03262">
    <property type="entry name" value="ABC_HisP_GlnQ"/>
    <property type="match status" value="1"/>
</dbReference>
<evidence type="ECO:0000256" key="3">
    <source>
        <dbReference type="ARBA" id="ARBA00022448"/>
    </source>
</evidence>
<dbReference type="Pfam" id="PF00005">
    <property type="entry name" value="ABC_tran"/>
    <property type="match status" value="1"/>
</dbReference>
<dbReference type="PROSITE" id="PS50893">
    <property type="entry name" value="ABC_TRANSPORTER_2"/>
    <property type="match status" value="1"/>
</dbReference>